<keyword evidence="1" id="KW-0472">Membrane</keyword>
<feature type="transmembrane region" description="Helical" evidence="1">
    <location>
        <begin position="111"/>
        <end position="132"/>
    </location>
</feature>
<keyword evidence="1" id="KW-1133">Transmembrane helix</keyword>
<feature type="transmembrane region" description="Helical" evidence="1">
    <location>
        <begin position="51"/>
        <end position="75"/>
    </location>
</feature>
<organism evidence="2 3">
    <name type="scientific">Ruminococcus intestinalis</name>
    <dbReference type="NCBI Taxonomy" id="2763066"/>
    <lineage>
        <taxon>Bacteria</taxon>
        <taxon>Bacillati</taxon>
        <taxon>Bacillota</taxon>
        <taxon>Clostridia</taxon>
        <taxon>Eubacteriales</taxon>
        <taxon>Oscillospiraceae</taxon>
        <taxon>Ruminococcus</taxon>
    </lineage>
</organism>
<dbReference type="InterPro" id="IPR021560">
    <property type="entry name" value="DUF3021"/>
</dbReference>
<evidence type="ECO:0000313" key="2">
    <source>
        <dbReference type="EMBL" id="MBC5728234.1"/>
    </source>
</evidence>
<proteinExistence type="predicted"/>
<dbReference type="Proteomes" id="UP000636755">
    <property type="component" value="Unassembled WGS sequence"/>
</dbReference>
<dbReference type="Pfam" id="PF11457">
    <property type="entry name" value="DUF3021"/>
    <property type="match status" value="1"/>
</dbReference>
<evidence type="ECO:0000256" key="1">
    <source>
        <dbReference type="SAM" id="Phobius"/>
    </source>
</evidence>
<comment type="caution">
    <text evidence="2">The sequence shown here is derived from an EMBL/GenBank/DDBJ whole genome shotgun (WGS) entry which is preliminary data.</text>
</comment>
<sequence length="147" mass="16761">MKKQLLIRGLIGAGVGFFICYFITIITSVIIGNGEFYPVVPQAIELFGTELNAVIAQTIISMIYGAILSGTSVIWAIDRWSLIKQTITHLLIYSTATFPVAYFLYWMPHNVISILIYYSVFITIYFFIWLISYTKTKITIKKINTKL</sequence>
<protein>
    <submittedName>
        <fullName evidence="2">DUF3021 domain-containing protein</fullName>
    </submittedName>
</protein>
<keyword evidence="3" id="KW-1185">Reference proteome</keyword>
<feature type="transmembrane region" description="Helical" evidence="1">
    <location>
        <begin position="7"/>
        <end position="31"/>
    </location>
</feature>
<dbReference type="EMBL" id="JACOPS010000003">
    <property type="protein sequence ID" value="MBC5728234.1"/>
    <property type="molecule type" value="Genomic_DNA"/>
</dbReference>
<name>A0ABR7HL29_9FIRM</name>
<keyword evidence="1" id="KW-0812">Transmembrane</keyword>
<feature type="transmembrane region" description="Helical" evidence="1">
    <location>
        <begin position="87"/>
        <end position="105"/>
    </location>
</feature>
<gene>
    <name evidence="2" type="ORF">H8R91_06840</name>
</gene>
<reference evidence="2 3" key="1">
    <citation type="submission" date="2020-08" db="EMBL/GenBank/DDBJ databases">
        <title>Genome public.</title>
        <authorList>
            <person name="Liu C."/>
            <person name="Sun Q."/>
        </authorList>
    </citation>
    <scope>NUCLEOTIDE SEQUENCE [LARGE SCALE GENOMIC DNA]</scope>
    <source>
        <strain evidence="2 3">NSJ-71</strain>
    </source>
</reference>
<evidence type="ECO:0000313" key="3">
    <source>
        <dbReference type="Proteomes" id="UP000636755"/>
    </source>
</evidence>
<accession>A0ABR7HL29</accession>